<dbReference type="SUPFAM" id="SSF50998">
    <property type="entry name" value="Quinoprotein alcohol dehydrogenase-like"/>
    <property type="match status" value="1"/>
</dbReference>
<protein>
    <submittedName>
        <fullName evidence="1">Uncharacterized protein</fullName>
    </submittedName>
</protein>
<dbReference type="InterPro" id="IPR013211">
    <property type="entry name" value="LVIVD"/>
</dbReference>
<dbReference type="InterPro" id="IPR015943">
    <property type="entry name" value="WD40/YVTN_repeat-like_dom_sf"/>
</dbReference>
<dbReference type="Pfam" id="PF08309">
    <property type="entry name" value="LVIVD"/>
    <property type="match status" value="3"/>
</dbReference>
<accession>A0A9D5KA15</accession>
<dbReference type="Gene3D" id="2.130.10.10">
    <property type="entry name" value="YVTN repeat-like/Quinoprotein amine dehydrogenase"/>
    <property type="match status" value="1"/>
</dbReference>
<dbReference type="Proteomes" id="UP000630660">
    <property type="component" value="Unassembled WGS sequence"/>
</dbReference>
<gene>
    <name evidence="1" type="ORF">GF359_02305</name>
</gene>
<comment type="caution">
    <text evidence="1">The sequence shown here is derived from an EMBL/GenBank/DDBJ whole genome shotgun (WGS) entry which is preliminary data.</text>
</comment>
<reference evidence="1" key="1">
    <citation type="submission" date="2019-11" db="EMBL/GenBank/DDBJ databases">
        <title>Microbial mats filling the niche in hypersaline microbial mats.</title>
        <authorList>
            <person name="Wong H.L."/>
            <person name="Macleod F.I."/>
            <person name="White R.A. III"/>
            <person name="Burns B.P."/>
        </authorList>
    </citation>
    <scope>NUCLEOTIDE SEQUENCE</scope>
    <source>
        <strain evidence="1">Bin_327</strain>
    </source>
</reference>
<name>A0A9D5KA15_UNCW3</name>
<dbReference type="InterPro" id="IPR011047">
    <property type="entry name" value="Quinoprotein_ADH-like_sf"/>
</dbReference>
<organism evidence="1 2">
    <name type="scientific">candidate division WOR-3 bacterium</name>
    <dbReference type="NCBI Taxonomy" id="2052148"/>
    <lineage>
        <taxon>Bacteria</taxon>
        <taxon>Bacteria division WOR-3</taxon>
    </lineage>
</organism>
<evidence type="ECO:0000313" key="2">
    <source>
        <dbReference type="Proteomes" id="UP000630660"/>
    </source>
</evidence>
<dbReference type="EMBL" id="WJKJ01000069">
    <property type="protein sequence ID" value="MBD3364026.1"/>
    <property type="molecule type" value="Genomic_DNA"/>
</dbReference>
<dbReference type="AlphaFoldDB" id="A0A9D5KA15"/>
<proteinExistence type="predicted"/>
<dbReference type="SUPFAM" id="SSF63825">
    <property type="entry name" value="YWTD domain"/>
    <property type="match status" value="1"/>
</dbReference>
<evidence type="ECO:0000313" key="1">
    <source>
        <dbReference type="EMBL" id="MBD3364026.1"/>
    </source>
</evidence>
<sequence length="593" mass="63827">MFNNLTLALLLCTTAPGVVTSGTHHLISGDYNDLAFVKNRLYTASGFGLSVFAPELTLIQHIPTPHYSREIAVYGRKAWLGEGNRITLYKLSSKGPEAASEMEISGQITAMETDKDYLAAGTDSGKIYIIPHEWELKAVSSFDQRDEPIDLCFYEDYLFSASSKGIMIIRLGNTPEIVKTLNASSVNSIEILDEMLFVATSGNNILAYSLKDNPAQPVMIKEFSAGSPVVSMSGYDKLLYAAQGYNGYSIFTKNGKKIEGCEEVDIGFVADIEPTSEGTYLALMDHGLLRLEGKNPKSLSITSRYTDIAPSLHISQGGVFWGIAQGKGGVRILRPIGDSTIQGYANPRPADAKSSAISGSYLYVADAARGISIFTLKSLPSADREFDLSQPGTPIRVITSEDLIYLASESKGVRVLWICPCGPLAQKAAFENDIVAHDIAVKDTLIFVADPEAGILVLTRGVSKSKKTTVNYLSTYEWIMQPEAILLDEDVLYVTDSIGALIALDVSDPLSIEQLSFTMIGTKPYGLALSGESVYVACGEKGILPIDVSDPASPVKGTIIETPGKALSVAVSPTHLGIADYTSVLIVPLSEIQ</sequence>